<dbReference type="EMBL" id="MAAO01000008">
    <property type="protein sequence ID" value="OUR95387.1"/>
    <property type="molecule type" value="Genomic_DNA"/>
</dbReference>
<sequence length="65" mass="7190">MKTETVEEFLSRGGEINKSNTETTLEQLFFNEGLLGREEAKAAKKDLTEALAKSFDAGLDPKVKN</sequence>
<reference evidence="2" key="1">
    <citation type="journal article" date="2017" name="Proc. Natl. Acad. Sci. U.S.A.">
        <title>Simulation of Deepwater Horizon oil plume reveals substrate specialization within a complex community of hydrocarbon-degraders.</title>
        <authorList>
            <person name="Hu P."/>
            <person name="Dubinsky E.A."/>
            <person name="Probst A.J."/>
            <person name="Wang J."/>
            <person name="Sieber C.M.K."/>
            <person name="Tom L.M."/>
            <person name="Gardinali P."/>
            <person name="Banfield J.F."/>
            <person name="Atlas R.M."/>
            <person name="Andersen G.L."/>
        </authorList>
    </citation>
    <scope>NUCLEOTIDE SEQUENCE [LARGE SCALE GENOMIC DNA]</scope>
</reference>
<comment type="caution">
    <text evidence="1">The sequence shown here is derived from an EMBL/GenBank/DDBJ whole genome shotgun (WGS) entry which is preliminary data.</text>
</comment>
<name>A0A1Y5F4A5_9BACT</name>
<evidence type="ECO:0000313" key="1">
    <source>
        <dbReference type="EMBL" id="OUR95387.1"/>
    </source>
</evidence>
<accession>A0A1Y5F4A5</accession>
<proteinExistence type="predicted"/>
<dbReference type="AlphaFoldDB" id="A0A1Y5F4A5"/>
<organism evidence="1 2">
    <name type="scientific">Halobacteriovorax marinus</name>
    <dbReference type="NCBI Taxonomy" id="97084"/>
    <lineage>
        <taxon>Bacteria</taxon>
        <taxon>Pseudomonadati</taxon>
        <taxon>Bdellovibrionota</taxon>
        <taxon>Bacteriovoracia</taxon>
        <taxon>Bacteriovoracales</taxon>
        <taxon>Halobacteriovoraceae</taxon>
        <taxon>Halobacteriovorax</taxon>
    </lineage>
</organism>
<evidence type="ECO:0000313" key="2">
    <source>
        <dbReference type="Proteomes" id="UP000196531"/>
    </source>
</evidence>
<dbReference type="Proteomes" id="UP000196531">
    <property type="component" value="Unassembled WGS sequence"/>
</dbReference>
<gene>
    <name evidence="1" type="ORF">A9Q84_16255</name>
</gene>
<protein>
    <submittedName>
        <fullName evidence="1">Uncharacterized protein</fullName>
    </submittedName>
</protein>